<name>A0A1B0AF65_GLOPL</name>
<sequence length="467" mass="53456">MENNLSTIKQYINANCAHRGSVSSTNSFELPLTPTRSPKKVSFSDELPQFTTTPTPIPKEAIAEGIEDSRALMHSEIKRDSDESYPVNCIFLQTQHYLDKLHGSNDKSSLNANKFTSSLSINLAQEIHNEINENTHHNLYESLPQLAQSPASNPSSTSSSPAILTLDEDDPNTSSSTCLSNELSNTCVKQSIDSLLENPTRESGKKMLSSPAIQQQLDINQIIDEEEAQVGKYMERYNINLDKNSCSAMELEVKRDKIRWFLISECSALLSEDSKLHTNILNCFRSFIIMRQIHVVPTAARKIGGNEEKMTSNRRKRKQEFQQKFFHLFDLDNNGYLVQDRWIEHLKGRLTDERQMDYAEQLESVAYVICGENSKITFKNFYDIWNTRGILDKLYRLIDIDGTNLISTNQIMEFISHLTNSRPRTGFDKSSLARLEQLFRNTVGNEKEIRREEFQKIVTSKNTTLYK</sequence>
<evidence type="ECO:0000313" key="3">
    <source>
        <dbReference type="EnsemblMetazoa" id="GPAI043839-PA"/>
    </source>
</evidence>
<accession>A0A1B0AF65</accession>
<dbReference type="STRING" id="7398.A0A1B0AF65"/>
<dbReference type="InterPro" id="IPR002048">
    <property type="entry name" value="EF_hand_dom"/>
</dbReference>
<dbReference type="VEuPathDB" id="VectorBase:GPAI043839"/>
<dbReference type="Gene3D" id="1.10.238.10">
    <property type="entry name" value="EF-hand"/>
    <property type="match status" value="1"/>
</dbReference>
<feature type="compositionally biased region" description="Low complexity" evidence="1">
    <location>
        <begin position="147"/>
        <end position="162"/>
    </location>
</feature>
<feature type="region of interest" description="Disordered" evidence="1">
    <location>
        <begin position="146"/>
        <end position="178"/>
    </location>
</feature>
<keyword evidence="4" id="KW-1185">Reference proteome</keyword>
<reference evidence="4" key="1">
    <citation type="submission" date="2014-03" db="EMBL/GenBank/DDBJ databases">
        <authorList>
            <person name="Aksoy S."/>
            <person name="Warren W."/>
            <person name="Wilson R.K."/>
        </authorList>
    </citation>
    <scope>NUCLEOTIDE SEQUENCE [LARGE SCALE GENOMIC DNA]</scope>
    <source>
        <strain evidence="4">IAEA</strain>
    </source>
</reference>
<evidence type="ECO:0000259" key="2">
    <source>
        <dbReference type="PROSITE" id="PS50222"/>
    </source>
</evidence>
<dbReference type="Proteomes" id="UP000092445">
    <property type="component" value="Unassembled WGS sequence"/>
</dbReference>
<proteinExistence type="predicted"/>
<dbReference type="GO" id="GO:0005509">
    <property type="term" value="F:calcium ion binding"/>
    <property type="evidence" value="ECO:0007669"/>
    <property type="project" value="InterPro"/>
</dbReference>
<dbReference type="EnsemblMetazoa" id="GPAI043839-RA">
    <property type="protein sequence ID" value="GPAI043839-PA"/>
    <property type="gene ID" value="GPAI043839"/>
</dbReference>
<reference evidence="3" key="2">
    <citation type="submission" date="2020-05" db="UniProtKB">
        <authorList>
            <consortium name="EnsemblMetazoa"/>
        </authorList>
    </citation>
    <scope>IDENTIFICATION</scope>
    <source>
        <strain evidence="3">IAEA</strain>
    </source>
</reference>
<dbReference type="InterPro" id="IPR011992">
    <property type="entry name" value="EF-hand-dom_pair"/>
</dbReference>
<dbReference type="PROSITE" id="PS50222">
    <property type="entry name" value="EF_HAND_2"/>
    <property type="match status" value="1"/>
</dbReference>
<evidence type="ECO:0000313" key="4">
    <source>
        <dbReference type="Proteomes" id="UP000092445"/>
    </source>
</evidence>
<evidence type="ECO:0000256" key="1">
    <source>
        <dbReference type="SAM" id="MobiDB-lite"/>
    </source>
</evidence>
<protein>
    <recommendedName>
        <fullName evidence="2">EF-hand domain-containing protein</fullName>
    </recommendedName>
</protein>
<organism evidence="3 4">
    <name type="scientific">Glossina pallidipes</name>
    <name type="common">Tsetse fly</name>
    <dbReference type="NCBI Taxonomy" id="7398"/>
    <lineage>
        <taxon>Eukaryota</taxon>
        <taxon>Metazoa</taxon>
        <taxon>Ecdysozoa</taxon>
        <taxon>Arthropoda</taxon>
        <taxon>Hexapoda</taxon>
        <taxon>Insecta</taxon>
        <taxon>Pterygota</taxon>
        <taxon>Neoptera</taxon>
        <taxon>Endopterygota</taxon>
        <taxon>Diptera</taxon>
        <taxon>Brachycera</taxon>
        <taxon>Muscomorpha</taxon>
        <taxon>Hippoboscoidea</taxon>
        <taxon>Glossinidae</taxon>
        <taxon>Glossina</taxon>
    </lineage>
</organism>
<dbReference type="SUPFAM" id="SSF47473">
    <property type="entry name" value="EF-hand"/>
    <property type="match status" value="1"/>
</dbReference>
<dbReference type="AlphaFoldDB" id="A0A1B0AF65"/>
<feature type="region of interest" description="Disordered" evidence="1">
    <location>
        <begin position="23"/>
        <end position="55"/>
    </location>
</feature>
<feature type="domain" description="EF-hand" evidence="2">
    <location>
        <begin position="386"/>
        <end position="421"/>
    </location>
</feature>